<dbReference type="EMBL" id="DVNB01000018">
    <property type="protein sequence ID" value="HIU56462.1"/>
    <property type="molecule type" value="Genomic_DNA"/>
</dbReference>
<dbReference type="PANTHER" id="PTHR30363">
    <property type="entry name" value="HTH-TYPE TRANSCRIPTIONAL REGULATOR SRLR-RELATED"/>
    <property type="match status" value="1"/>
</dbReference>
<evidence type="ECO:0000259" key="3">
    <source>
        <dbReference type="PROSITE" id="PS51000"/>
    </source>
</evidence>
<reference evidence="4" key="1">
    <citation type="submission" date="2020-10" db="EMBL/GenBank/DDBJ databases">
        <authorList>
            <person name="Gilroy R."/>
        </authorList>
    </citation>
    <scope>NUCLEOTIDE SEQUENCE</scope>
    <source>
        <strain evidence="4">USAMLcec3-3695</strain>
    </source>
</reference>
<gene>
    <name evidence="4" type="ORF">IAA61_01450</name>
</gene>
<dbReference type="InterPro" id="IPR001034">
    <property type="entry name" value="DeoR_HTH"/>
</dbReference>
<dbReference type="InterPro" id="IPR037171">
    <property type="entry name" value="NagB/RpiA_transferase-like"/>
</dbReference>
<reference evidence="4" key="2">
    <citation type="journal article" date="2021" name="PeerJ">
        <title>Extensive microbial diversity within the chicken gut microbiome revealed by metagenomics and culture.</title>
        <authorList>
            <person name="Gilroy R."/>
            <person name="Ravi A."/>
            <person name="Getino M."/>
            <person name="Pursley I."/>
            <person name="Horton D.L."/>
            <person name="Alikhan N.F."/>
            <person name="Baker D."/>
            <person name="Gharbi K."/>
            <person name="Hall N."/>
            <person name="Watson M."/>
            <person name="Adriaenssens E.M."/>
            <person name="Foster-Nyarko E."/>
            <person name="Jarju S."/>
            <person name="Secka A."/>
            <person name="Antonio M."/>
            <person name="Oren A."/>
            <person name="Chaudhuri R.R."/>
            <person name="La Ragione R."/>
            <person name="Hildebrand F."/>
            <person name="Pallen M.J."/>
        </authorList>
    </citation>
    <scope>NUCLEOTIDE SEQUENCE</scope>
    <source>
        <strain evidence="4">USAMLcec3-3695</strain>
    </source>
</reference>
<dbReference type="SUPFAM" id="SSF100950">
    <property type="entry name" value="NagB/RpiA/CoA transferase-like"/>
    <property type="match status" value="1"/>
</dbReference>
<comment type="caution">
    <text evidence="4">The sequence shown here is derived from an EMBL/GenBank/DDBJ whole genome shotgun (WGS) entry which is preliminary data.</text>
</comment>
<dbReference type="SMART" id="SM01134">
    <property type="entry name" value="DeoRC"/>
    <property type="match status" value="1"/>
</dbReference>
<keyword evidence="1" id="KW-0805">Transcription regulation</keyword>
<dbReference type="PROSITE" id="PS51000">
    <property type="entry name" value="HTH_DEOR_2"/>
    <property type="match status" value="1"/>
</dbReference>
<dbReference type="PRINTS" id="PR00037">
    <property type="entry name" value="HTHLACR"/>
</dbReference>
<keyword evidence="2" id="KW-0804">Transcription</keyword>
<dbReference type="AlphaFoldDB" id="A0A9D1MA33"/>
<dbReference type="InterPro" id="IPR050313">
    <property type="entry name" value="Carb_Metab_HTH_regulators"/>
</dbReference>
<dbReference type="InterPro" id="IPR014036">
    <property type="entry name" value="DeoR-like_C"/>
</dbReference>
<evidence type="ECO:0000313" key="4">
    <source>
        <dbReference type="EMBL" id="HIU56462.1"/>
    </source>
</evidence>
<dbReference type="SUPFAM" id="SSF46785">
    <property type="entry name" value="Winged helix' DNA-binding domain"/>
    <property type="match status" value="1"/>
</dbReference>
<name>A0A9D1MA33_9FIRM</name>
<dbReference type="Pfam" id="PF08220">
    <property type="entry name" value="HTH_DeoR"/>
    <property type="match status" value="1"/>
</dbReference>
<feature type="domain" description="HTH deoR-type" evidence="3">
    <location>
        <begin position="3"/>
        <end position="58"/>
    </location>
</feature>
<proteinExistence type="predicted"/>
<evidence type="ECO:0000256" key="1">
    <source>
        <dbReference type="ARBA" id="ARBA00023015"/>
    </source>
</evidence>
<accession>A0A9D1MA33</accession>
<organism evidence="4 5">
    <name type="scientific">Candidatus Ornithomonoglobus merdipullorum</name>
    <dbReference type="NCBI Taxonomy" id="2840895"/>
    <lineage>
        <taxon>Bacteria</taxon>
        <taxon>Bacillati</taxon>
        <taxon>Bacillota</taxon>
        <taxon>Clostridia</taxon>
        <taxon>Candidatus Ornithomonoglobus</taxon>
    </lineage>
</organism>
<dbReference type="InterPro" id="IPR036390">
    <property type="entry name" value="WH_DNA-bd_sf"/>
</dbReference>
<evidence type="ECO:0000256" key="2">
    <source>
        <dbReference type="ARBA" id="ARBA00023163"/>
    </source>
</evidence>
<evidence type="ECO:0000313" key="5">
    <source>
        <dbReference type="Proteomes" id="UP000824109"/>
    </source>
</evidence>
<dbReference type="Pfam" id="PF00455">
    <property type="entry name" value="DeoRC"/>
    <property type="match status" value="1"/>
</dbReference>
<sequence length="254" mass="28291">MLAVERRNEIERLVNKNKRVLVTELAGMFDVTPETIRGDLLKLEKQGVLVRTYGGATLSGEPGQDLSFKERDIVNSEAKRRIGKRASELIRDGETIFLDASTSALHLARHLKEKRGLTVITNAMSIVTELADCENIKLICTGGLLSKKNMSYVGRFTERMIRENLAANKFFFSCRGVTLGRGLVDSSEDEAEIKRSMLECSDSAIFLCDHNKIGRLGVPVIAPLSRIDAIITDICLDDEWREALESCDTEIITV</sequence>
<dbReference type="GO" id="GO:0003700">
    <property type="term" value="F:DNA-binding transcription factor activity"/>
    <property type="evidence" value="ECO:0007669"/>
    <property type="project" value="InterPro"/>
</dbReference>
<dbReference type="Gene3D" id="3.30.750.70">
    <property type="entry name" value="4-hydroxybutyrate coenzyme like domains"/>
    <property type="match status" value="1"/>
</dbReference>
<dbReference type="Gene3D" id="1.10.10.10">
    <property type="entry name" value="Winged helix-like DNA-binding domain superfamily/Winged helix DNA-binding domain"/>
    <property type="match status" value="1"/>
</dbReference>
<dbReference type="InterPro" id="IPR036388">
    <property type="entry name" value="WH-like_DNA-bd_sf"/>
</dbReference>
<dbReference type="PANTHER" id="PTHR30363:SF44">
    <property type="entry name" value="AGA OPERON TRANSCRIPTIONAL REPRESSOR-RELATED"/>
    <property type="match status" value="1"/>
</dbReference>
<protein>
    <submittedName>
        <fullName evidence="4">DeoR/GlpR transcriptional regulator</fullName>
    </submittedName>
</protein>
<dbReference type="SMART" id="SM00420">
    <property type="entry name" value="HTH_DEOR"/>
    <property type="match status" value="1"/>
</dbReference>
<dbReference type="Proteomes" id="UP000824109">
    <property type="component" value="Unassembled WGS sequence"/>
</dbReference>